<evidence type="ECO:0000256" key="1">
    <source>
        <dbReference type="SAM" id="MobiDB-lite"/>
    </source>
</evidence>
<dbReference type="Proteomes" id="UP000244898">
    <property type="component" value="Unassembled WGS sequence"/>
</dbReference>
<dbReference type="AlphaFoldDB" id="A0A2R8C7L3"/>
<proteinExistence type="predicted"/>
<feature type="region of interest" description="Disordered" evidence="1">
    <location>
        <begin position="1"/>
        <end position="34"/>
    </location>
</feature>
<protein>
    <submittedName>
        <fullName evidence="2">Uncharacterized protein</fullName>
    </submittedName>
</protein>
<keyword evidence="3" id="KW-1185">Reference proteome</keyword>
<reference evidence="3" key="1">
    <citation type="submission" date="2018-03" db="EMBL/GenBank/DDBJ databases">
        <authorList>
            <person name="Rodrigo-Torres L."/>
            <person name="Arahal R. D."/>
            <person name="Lucena T."/>
        </authorList>
    </citation>
    <scope>NUCLEOTIDE SEQUENCE [LARGE SCALE GENOMIC DNA]</scope>
    <source>
        <strain evidence="3">CECT 7615</strain>
    </source>
</reference>
<evidence type="ECO:0000313" key="2">
    <source>
        <dbReference type="EMBL" id="SPJ28333.1"/>
    </source>
</evidence>
<accession>A0A2R8C7L3</accession>
<name>A0A2R8C7L3_9RHOB</name>
<gene>
    <name evidence="2" type="ORF">TRM7615_01832</name>
</gene>
<evidence type="ECO:0000313" key="3">
    <source>
        <dbReference type="Proteomes" id="UP000244898"/>
    </source>
</evidence>
<sequence length="123" mass="13438">MSDPVQDHMISATCGKPTFPHARPPRARRGRGPAQREGVHLLMHVPTGGSPPELRAQHALTKKKPPGWGGLVSLYRRSAQSNLRDGASTIASPIRTFLPSTEQWQSSFTRRLDISMSTTLTSA</sequence>
<dbReference type="EMBL" id="ONZG01000004">
    <property type="protein sequence ID" value="SPJ28333.1"/>
    <property type="molecule type" value="Genomic_DNA"/>
</dbReference>
<organism evidence="2 3">
    <name type="scientific">Falsiruegeria mediterranea M17</name>
    <dbReference type="NCBI Taxonomy" id="1200281"/>
    <lineage>
        <taxon>Bacteria</taxon>
        <taxon>Pseudomonadati</taxon>
        <taxon>Pseudomonadota</taxon>
        <taxon>Alphaproteobacteria</taxon>
        <taxon>Rhodobacterales</taxon>
        <taxon>Roseobacteraceae</taxon>
        <taxon>Falsiruegeria</taxon>
    </lineage>
</organism>